<organism evidence="2 3">
    <name type="scientific">candidate division TA06 bacterium</name>
    <dbReference type="NCBI Taxonomy" id="2250710"/>
    <lineage>
        <taxon>Bacteria</taxon>
        <taxon>Bacteria division TA06</taxon>
    </lineage>
</organism>
<dbReference type="Proteomes" id="UP000315525">
    <property type="component" value="Unassembled WGS sequence"/>
</dbReference>
<sequence length="63" mass="7194">MAAAIDKAFGITAKLKEGHGGIYEVTINDNVVYNKKEKGGRFPENEEIFEEIRKYTNPHPERE</sequence>
<dbReference type="InterPro" id="IPR036249">
    <property type="entry name" value="Thioredoxin-like_sf"/>
</dbReference>
<accession>A0A523UU47</accession>
<dbReference type="NCBIfam" id="TIGR02174">
    <property type="entry name" value="CXXU_selWTH"/>
    <property type="match status" value="1"/>
</dbReference>
<proteinExistence type="predicted"/>
<reference evidence="2 3" key="1">
    <citation type="submission" date="2019-03" db="EMBL/GenBank/DDBJ databases">
        <title>Metabolic potential of uncultured bacteria and archaea associated with petroleum seepage in deep-sea sediments.</title>
        <authorList>
            <person name="Dong X."/>
            <person name="Hubert C."/>
        </authorList>
    </citation>
    <scope>NUCLEOTIDE SEQUENCE [LARGE SCALE GENOMIC DNA]</scope>
    <source>
        <strain evidence="2">E44_bin18</strain>
    </source>
</reference>
<dbReference type="SUPFAM" id="SSF52833">
    <property type="entry name" value="Thioredoxin-like"/>
    <property type="match status" value="1"/>
</dbReference>
<dbReference type="EMBL" id="SOJN01000070">
    <property type="protein sequence ID" value="TET46052.1"/>
    <property type="molecule type" value="Genomic_DNA"/>
</dbReference>
<keyword evidence="1" id="KW-0676">Redox-active center</keyword>
<evidence type="ECO:0000256" key="1">
    <source>
        <dbReference type="ARBA" id="ARBA00023284"/>
    </source>
</evidence>
<gene>
    <name evidence="2" type="ORF">E3J62_05755</name>
</gene>
<name>A0A523UU47_UNCT6</name>
<dbReference type="AlphaFoldDB" id="A0A523UU47"/>
<evidence type="ECO:0000313" key="3">
    <source>
        <dbReference type="Proteomes" id="UP000315525"/>
    </source>
</evidence>
<evidence type="ECO:0000313" key="2">
    <source>
        <dbReference type="EMBL" id="TET46052.1"/>
    </source>
</evidence>
<dbReference type="InterPro" id="IPR011893">
    <property type="entry name" value="Selenoprotein_Rdx-typ"/>
</dbReference>
<protein>
    <submittedName>
        <fullName evidence="2">SelT/SelW/SelH family protein</fullName>
    </submittedName>
</protein>
<dbReference type="Gene3D" id="3.40.30.10">
    <property type="entry name" value="Glutaredoxin"/>
    <property type="match status" value="1"/>
</dbReference>
<dbReference type="Pfam" id="PF10262">
    <property type="entry name" value="Rdx"/>
    <property type="match status" value="1"/>
</dbReference>
<comment type="caution">
    <text evidence="2">The sequence shown here is derived from an EMBL/GenBank/DDBJ whole genome shotgun (WGS) entry which is preliminary data.</text>
</comment>